<feature type="region of interest" description="Disordered" evidence="1">
    <location>
        <begin position="1"/>
        <end position="98"/>
    </location>
</feature>
<evidence type="ECO:0000313" key="3">
    <source>
        <dbReference type="Proteomes" id="UP000315215"/>
    </source>
</evidence>
<name>A0A516KEQ8_9BACI</name>
<gene>
    <name evidence="2" type="ORF">FN924_06255</name>
</gene>
<organism evidence="2 3">
    <name type="scientific">Radiobacillus deserti</name>
    <dbReference type="NCBI Taxonomy" id="2594883"/>
    <lineage>
        <taxon>Bacteria</taxon>
        <taxon>Bacillati</taxon>
        <taxon>Bacillota</taxon>
        <taxon>Bacilli</taxon>
        <taxon>Bacillales</taxon>
        <taxon>Bacillaceae</taxon>
        <taxon>Radiobacillus</taxon>
    </lineage>
</organism>
<dbReference type="EMBL" id="CP041666">
    <property type="protein sequence ID" value="QDP39806.1"/>
    <property type="molecule type" value="Genomic_DNA"/>
</dbReference>
<dbReference type="InterPro" id="IPR025439">
    <property type="entry name" value="Spore_coat_CotO"/>
</dbReference>
<reference evidence="2 3" key="1">
    <citation type="submission" date="2019-07" db="EMBL/GenBank/DDBJ databases">
        <authorList>
            <person name="Li J."/>
        </authorList>
    </citation>
    <scope>NUCLEOTIDE SEQUENCE [LARGE SCALE GENOMIC DNA]</scope>
    <source>
        <strain evidence="2 3">TKL69</strain>
    </source>
</reference>
<sequence>MNKRFSRKPMLYIQQPELGKPSAKMQVNYRTTKKRKASAEKSVPEKPVKDEKAKTKKRIKQLTDIPVEEDTSVDEIADSSSSSSDEADENTNSSRRRRFKELSMEERIEYFMNVPSNVPRMKCQVITEETKYRGIITDYKDNIVYMRVTKRPFRVQLNLDEILDVQLIGF</sequence>
<evidence type="ECO:0000313" key="2">
    <source>
        <dbReference type="EMBL" id="QDP39806.1"/>
    </source>
</evidence>
<dbReference type="KEGG" id="aqt:FN924_06255"/>
<keyword evidence="3" id="KW-1185">Reference proteome</keyword>
<dbReference type="OrthoDB" id="2970540at2"/>
<accession>A0A516KEQ8</accession>
<feature type="compositionally biased region" description="Basic and acidic residues" evidence="1">
    <location>
        <begin position="37"/>
        <end position="53"/>
    </location>
</feature>
<evidence type="ECO:0008006" key="4">
    <source>
        <dbReference type="Google" id="ProtNLM"/>
    </source>
</evidence>
<dbReference type="Pfam" id="PF14153">
    <property type="entry name" value="Spore_coat_CotO"/>
    <property type="match status" value="1"/>
</dbReference>
<feature type="compositionally biased region" description="Acidic residues" evidence="1">
    <location>
        <begin position="66"/>
        <end position="77"/>
    </location>
</feature>
<protein>
    <recommendedName>
        <fullName evidence="4">Spore coat protein CotO</fullName>
    </recommendedName>
</protein>
<evidence type="ECO:0000256" key="1">
    <source>
        <dbReference type="SAM" id="MobiDB-lite"/>
    </source>
</evidence>
<proteinExistence type="predicted"/>
<dbReference type="RefSeq" id="WP_143892747.1">
    <property type="nucleotide sequence ID" value="NZ_CP041666.1"/>
</dbReference>
<dbReference type="AlphaFoldDB" id="A0A516KEQ8"/>
<dbReference type="Proteomes" id="UP000315215">
    <property type="component" value="Chromosome"/>
</dbReference>